<dbReference type="Pfam" id="PF13196">
    <property type="entry name" value="DUF4012"/>
    <property type="match status" value="1"/>
</dbReference>
<evidence type="ECO:0000313" key="3">
    <source>
        <dbReference type="Proteomes" id="UP000029055"/>
    </source>
</evidence>
<dbReference type="RefSeq" id="WP_081672847.1">
    <property type="nucleotide sequence ID" value="NZ_CP062939.1"/>
</dbReference>
<protein>
    <submittedName>
        <fullName evidence="2">Chemotaxis protein</fullName>
    </submittedName>
</protein>
<dbReference type="InterPro" id="IPR025101">
    <property type="entry name" value="DUF4012"/>
</dbReference>
<comment type="caution">
    <text evidence="2">The sequence shown here is derived from an EMBL/GenBank/DDBJ whole genome shotgun (WGS) entry which is preliminary data.</text>
</comment>
<evidence type="ECO:0000256" key="1">
    <source>
        <dbReference type="SAM" id="Phobius"/>
    </source>
</evidence>
<proteinExistence type="predicted"/>
<keyword evidence="1" id="KW-0812">Transmembrane</keyword>
<evidence type="ECO:0000313" key="2">
    <source>
        <dbReference type="EMBL" id="KFJ05338.1"/>
    </source>
</evidence>
<dbReference type="STRING" id="77635.BISU_1462"/>
<dbReference type="eggNOG" id="COG2959">
    <property type="taxonomic scope" value="Bacteria"/>
</dbReference>
<feature type="transmembrane region" description="Helical" evidence="1">
    <location>
        <begin position="21"/>
        <end position="44"/>
    </location>
</feature>
<accession>A0A087EC37</accession>
<dbReference type="Proteomes" id="UP000029055">
    <property type="component" value="Unassembled WGS sequence"/>
</dbReference>
<dbReference type="EMBL" id="JGZR01000001">
    <property type="protein sequence ID" value="KFJ05338.1"/>
    <property type="molecule type" value="Genomic_DNA"/>
</dbReference>
<name>A0A087EC37_9BIFI</name>
<keyword evidence="1" id="KW-0472">Membrane</keyword>
<dbReference type="AlphaFoldDB" id="A0A087EC37"/>
<reference evidence="2 3" key="1">
    <citation type="submission" date="2014-03" db="EMBL/GenBank/DDBJ databases">
        <title>Genomics of Bifidobacteria.</title>
        <authorList>
            <person name="Ventura M."/>
            <person name="Milani C."/>
            <person name="Lugli G.A."/>
        </authorList>
    </citation>
    <scope>NUCLEOTIDE SEQUENCE [LARGE SCALE GENOMIC DNA]</scope>
    <source>
        <strain evidence="2 3">LMG 11597</strain>
    </source>
</reference>
<keyword evidence="1" id="KW-1133">Transmembrane helix</keyword>
<gene>
    <name evidence="2" type="ORF">BISU_1462</name>
</gene>
<dbReference type="OrthoDB" id="3223041at2"/>
<sequence>MASSRHAGHRQQARKRRIWPWVTAVIVVLLALIATAGVLGLKFYSEAKQVKAHEEKALQMAGAFANVADADAAQKLSSQLPAIQKETGAAKNITQGRLWKFASKLPVVGGDVTTVQGMTGVVDSIMNDPLPKLVNAVSGLKNAQLSGEGGQLNLQPIVGAQQSLEQADSSLQTQVSRYKSLPQPRIGMVKDAYEAGGKNLEPIAQKVNQISSLMKFIPSFLGADHPRTYLLAAMSPSEMRSSGGLIGSVGVVATDQGKITVGDFRPNAEYEHYGAIGPTADEWRIFNQWGPLHMSLDIRDSGISPDTSRVAEALRSVWQNTPWGAGKAIDGVMLVDPVVLQQLNGVNGGVTMPDGQVLDGGNTAEFLLNTIYKNYPVSVQDAYFQAVAEQSIGGMFSNMDVPKLTKIAAVMSDMAKQRHFSMVDFDPQMQQTLDGSGLTAHAPSSEEHPAVGVYVNEQHVSKLGWYVHRTSTITRMSCNADGSQTYTVQYTFANTLTDSDMASLPAYILGGKQDQLMPGSAMEKTLLYAPAGGSIANLNIRGDSSDLRKETMNGKAVQAFNVLLKPGEKAIASFDVTTSKKSISDLTLDQTPMGWVDPGVTIDTSACKIGK</sequence>
<organism evidence="2 3">
    <name type="scientific">Bifidobacterium subtile</name>
    <dbReference type="NCBI Taxonomy" id="77635"/>
    <lineage>
        <taxon>Bacteria</taxon>
        <taxon>Bacillati</taxon>
        <taxon>Actinomycetota</taxon>
        <taxon>Actinomycetes</taxon>
        <taxon>Bifidobacteriales</taxon>
        <taxon>Bifidobacteriaceae</taxon>
        <taxon>Bifidobacterium</taxon>
    </lineage>
</organism>
<keyword evidence="3" id="KW-1185">Reference proteome</keyword>